<feature type="binding site" evidence="3">
    <location>
        <begin position="184"/>
        <end position="191"/>
    </location>
    <ligand>
        <name>ATP</name>
        <dbReference type="ChEBI" id="CHEBI:30616"/>
    </ligand>
</feature>
<feature type="compositionally biased region" description="Polar residues" evidence="4">
    <location>
        <begin position="1"/>
        <end position="16"/>
    </location>
</feature>
<dbReference type="GO" id="GO:0003777">
    <property type="term" value="F:microtubule motor activity"/>
    <property type="evidence" value="ECO:0007669"/>
    <property type="project" value="InterPro"/>
</dbReference>
<dbReference type="EMBL" id="JAAECE010000001">
    <property type="protein sequence ID" value="KAF1806076.1"/>
    <property type="molecule type" value="Genomic_DNA"/>
</dbReference>
<evidence type="ECO:0000256" key="2">
    <source>
        <dbReference type="ARBA" id="ARBA00023175"/>
    </source>
</evidence>
<reference evidence="6 7" key="1">
    <citation type="submission" date="2019-09" db="EMBL/GenBank/DDBJ databases">
        <authorList>
            <consortium name="DOE Joint Genome Institute"/>
            <person name="Mondo S.J."/>
            <person name="Navarro-Mendoza M.I."/>
            <person name="Perez-Arques C."/>
            <person name="Panchal S."/>
            <person name="Nicolas F.E."/>
            <person name="Ganguly P."/>
            <person name="Pangilinan J."/>
            <person name="Grigoriev I."/>
            <person name="Heitman J."/>
            <person name="Sanya K."/>
            <person name="Garre V."/>
        </authorList>
    </citation>
    <scope>NUCLEOTIDE SEQUENCE [LARGE SCALE GENOMIC DNA]</scope>
    <source>
        <strain evidence="6 7">MU402</strain>
    </source>
</reference>
<sequence length="613" mass="68599">MSSTSSKYLTADSHTASRIPVKSASTSLPRRTLTTSTSTNTTISSRQKTTIVPATATLKASKSNIKQRATTTPQVHRRRTSSTSSNASSGSNWLTSIFSSNSTPMTKKKRVKSVIKLSVEKDSCDWQLENDKILRYLGPKSSKKFEFDHIFRASSTNRQLFDSSVKSTIQDVMLGLNGTVFTYGQPGTGKSYTMFGNSHDLGVVPLTFETVFESIKNDPNHEFILSLSCFEIANEVIKDLFSEHGEALKISDENKRRGAYVMSLREQIITSPTEALQYIRRAEANRYLLTNNYDIHHSRAHTFIQLTVEKREKQTASMKPSVSSNVSIVSSTSSSTSSSSRRTRVPQKKRSNVQISYLYLIDMASNDKSIFQTMKSPINKSCLAFEAVVYNLSEAGKSAGHPLPPYHDSKLTRLLQPTFMGQHHVVSICTVDMESASQDEIPTLDILSFASRIKRIPVSPKTCEVSDERSLLIKYMNNIAFLTLKLEKLDRDQAESSTTDFSSIRSVLEQRLYNASRLILSSQSVILNRTLLVEDEHDDPWRVISQLRQEFDTLAADKDTQLGQLKSVMEETKSLPDEIAQLEAELNITRAELQVTQLLVNEASSSSNLRYAK</sequence>
<evidence type="ECO:0000313" key="7">
    <source>
        <dbReference type="Proteomes" id="UP000469890"/>
    </source>
</evidence>
<gene>
    <name evidence="6" type="ORF">FB192DRAFT_1431535</name>
</gene>
<dbReference type="PANTHER" id="PTHR47968:SF75">
    <property type="entry name" value="CENTROMERE-ASSOCIATED PROTEIN E"/>
    <property type="match status" value="1"/>
</dbReference>
<keyword evidence="2 3" id="KW-0505">Motor protein</keyword>
<evidence type="ECO:0000256" key="3">
    <source>
        <dbReference type="PROSITE-ProRule" id="PRU00283"/>
    </source>
</evidence>
<feature type="region of interest" description="Disordered" evidence="4">
    <location>
        <begin position="315"/>
        <end position="349"/>
    </location>
</feature>
<dbReference type="InterPro" id="IPR027417">
    <property type="entry name" value="P-loop_NTPase"/>
</dbReference>
<keyword evidence="3" id="KW-0547">Nucleotide-binding</keyword>
<protein>
    <submittedName>
        <fullName evidence="6">P-loop containing nucleoside triphosphate hydrolase protein</fullName>
    </submittedName>
</protein>
<keyword evidence="1" id="KW-0175">Coiled coil</keyword>
<dbReference type="GO" id="GO:0016787">
    <property type="term" value="F:hydrolase activity"/>
    <property type="evidence" value="ECO:0007669"/>
    <property type="project" value="UniProtKB-KW"/>
</dbReference>
<dbReference type="InterPro" id="IPR036961">
    <property type="entry name" value="Kinesin_motor_dom_sf"/>
</dbReference>
<dbReference type="Pfam" id="PF00225">
    <property type="entry name" value="Kinesin"/>
    <property type="match status" value="1"/>
</dbReference>
<feature type="compositionally biased region" description="Low complexity" evidence="4">
    <location>
        <begin position="81"/>
        <end position="90"/>
    </location>
</feature>
<dbReference type="GO" id="GO:0007018">
    <property type="term" value="P:microtubule-based movement"/>
    <property type="evidence" value="ECO:0007669"/>
    <property type="project" value="InterPro"/>
</dbReference>
<keyword evidence="3" id="KW-0067">ATP-binding</keyword>
<evidence type="ECO:0000256" key="1">
    <source>
        <dbReference type="ARBA" id="ARBA00023054"/>
    </source>
</evidence>
<keyword evidence="6" id="KW-0378">Hydrolase</keyword>
<dbReference type="PRINTS" id="PR00380">
    <property type="entry name" value="KINESINHEAVY"/>
</dbReference>
<accession>A0A8H4BQ37</accession>
<evidence type="ECO:0000259" key="5">
    <source>
        <dbReference type="PROSITE" id="PS50067"/>
    </source>
</evidence>
<evidence type="ECO:0000313" key="6">
    <source>
        <dbReference type="EMBL" id="KAF1806076.1"/>
    </source>
</evidence>
<feature type="domain" description="Kinesin motor" evidence="5">
    <location>
        <begin position="110"/>
        <end position="456"/>
    </location>
</feature>
<dbReference type="Proteomes" id="UP000469890">
    <property type="component" value="Unassembled WGS sequence"/>
</dbReference>
<organism evidence="6 7">
    <name type="scientific">Mucor circinelloides f. lusitanicus</name>
    <name type="common">Mucor racemosus var. lusitanicus</name>
    <dbReference type="NCBI Taxonomy" id="29924"/>
    <lineage>
        <taxon>Eukaryota</taxon>
        <taxon>Fungi</taxon>
        <taxon>Fungi incertae sedis</taxon>
        <taxon>Mucoromycota</taxon>
        <taxon>Mucoromycotina</taxon>
        <taxon>Mucoromycetes</taxon>
        <taxon>Mucorales</taxon>
        <taxon>Mucorineae</taxon>
        <taxon>Mucoraceae</taxon>
        <taxon>Mucor</taxon>
    </lineage>
</organism>
<comment type="similarity">
    <text evidence="3">Belongs to the TRAFAC class myosin-kinesin ATPase superfamily. Kinesin family.</text>
</comment>
<feature type="compositionally biased region" description="Low complexity" evidence="4">
    <location>
        <begin position="23"/>
        <end position="46"/>
    </location>
</feature>
<dbReference type="PROSITE" id="PS50067">
    <property type="entry name" value="KINESIN_MOTOR_2"/>
    <property type="match status" value="1"/>
</dbReference>
<feature type="compositionally biased region" description="Low complexity" evidence="4">
    <location>
        <begin position="321"/>
        <end position="340"/>
    </location>
</feature>
<feature type="region of interest" description="Disordered" evidence="4">
    <location>
        <begin position="1"/>
        <end position="90"/>
    </location>
</feature>
<dbReference type="SMART" id="SM00129">
    <property type="entry name" value="KISc"/>
    <property type="match status" value="1"/>
</dbReference>
<feature type="compositionally biased region" description="Polar residues" evidence="4">
    <location>
        <begin position="47"/>
        <end position="74"/>
    </location>
</feature>
<dbReference type="InterPro" id="IPR027640">
    <property type="entry name" value="Kinesin-like_fam"/>
</dbReference>
<dbReference type="AlphaFoldDB" id="A0A8H4BQ37"/>
<dbReference type="PANTHER" id="PTHR47968">
    <property type="entry name" value="CENTROMERE PROTEIN E"/>
    <property type="match status" value="1"/>
</dbReference>
<dbReference type="Gene3D" id="3.40.850.10">
    <property type="entry name" value="Kinesin motor domain"/>
    <property type="match status" value="1"/>
</dbReference>
<dbReference type="InterPro" id="IPR001752">
    <property type="entry name" value="Kinesin_motor_dom"/>
</dbReference>
<proteinExistence type="inferred from homology"/>
<evidence type="ECO:0000256" key="4">
    <source>
        <dbReference type="SAM" id="MobiDB-lite"/>
    </source>
</evidence>
<dbReference type="SUPFAM" id="SSF52540">
    <property type="entry name" value="P-loop containing nucleoside triphosphate hydrolases"/>
    <property type="match status" value="1"/>
</dbReference>
<dbReference type="GO" id="GO:0008017">
    <property type="term" value="F:microtubule binding"/>
    <property type="evidence" value="ECO:0007669"/>
    <property type="project" value="InterPro"/>
</dbReference>
<comment type="caution">
    <text evidence="6">The sequence shown here is derived from an EMBL/GenBank/DDBJ whole genome shotgun (WGS) entry which is preliminary data.</text>
</comment>
<dbReference type="GO" id="GO:0005524">
    <property type="term" value="F:ATP binding"/>
    <property type="evidence" value="ECO:0007669"/>
    <property type="project" value="UniProtKB-UniRule"/>
</dbReference>
<name>A0A8H4BQ37_MUCCL</name>